<gene>
    <name evidence="2" type="ORF">CLUMA_CG013779</name>
</gene>
<feature type="transmembrane region" description="Helical" evidence="1">
    <location>
        <begin position="15"/>
        <end position="33"/>
    </location>
</feature>
<sequence length="161" mass="18323">MSVSVNNSIEAWKETAFYGFVMFAVQNIILLPFQSTKAIKSYDTTLLDRSLLLQKLLPASLARHTKALKQRTRLTEKLASKANYNLHQSDVRDRNLFESGVDLINEQCGTVAITYIIRPMNGKRLAFIHLFIAGDECSTLTARFKYVRRKALSTAVNFMKM</sequence>
<accession>A0A1J1IN46</accession>
<dbReference type="AlphaFoldDB" id="A0A1J1IN46"/>
<dbReference type="Proteomes" id="UP000183832">
    <property type="component" value="Unassembled WGS sequence"/>
</dbReference>
<evidence type="ECO:0000313" key="2">
    <source>
        <dbReference type="EMBL" id="CRL00518.1"/>
    </source>
</evidence>
<keyword evidence="1" id="KW-0472">Membrane</keyword>
<evidence type="ECO:0000313" key="3">
    <source>
        <dbReference type="Proteomes" id="UP000183832"/>
    </source>
</evidence>
<name>A0A1J1IN46_9DIPT</name>
<organism evidence="2 3">
    <name type="scientific">Clunio marinus</name>
    <dbReference type="NCBI Taxonomy" id="568069"/>
    <lineage>
        <taxon>Eukaryota</taxon>
        <taxon>Metazoa</taxon>
        <taxon>Ecdysozoa</taxon>
        <taxon>Arthropoda</taxon>
        <taxon>Hexapoda</taxon>
        <taxon>Insecta</taxon>
        <taxon>Pterygota</taxon>
        <taxon>Neoptera</taxon>
        <taxon>Endopterygota</taxon>
        <taxon>Diptera</taxon>
        <taxon>Nematocera</taxon>
        <taxon>Chironomoidea</taxon>
        <taxon>Chironomidae</taxon>
        <taxon>Clunio</taxon>
    </lineage>
</organism>
<proteinExistence type="predicted"/>
<protein>
    <submittedName>
        <fullName evidence="2">CLUMA_CG013779, isoform A</fullName>
    </submittedName>
</protein>
<keyword evidence="3" id="KW-1185">Reference proteome</keyword>
<dbReference type="EMBL" id="CVRI01000054">
    <property type="protein sequence ID" value="CRL00518.1"/>
    <property type="molecule type" value="Genomic_DNA"/>
</dbReference>
<evidence type="ECO:0000256" key="1">
    <source>
        <dbReference type="SAM" id="Phobius"/>
    </source>
</evidence>
<keyword evidence="1" id="KW-1133">Transmembrane helix</keyword>
<reference evidence="2 3" key="1">
    <citation type="submission" date="2015-04" db="EMBL/GenBank/DDBJ databases">
        <authorList>
            <person name="Syromyatnikov M.Y."/>
            <person name="Popov V.N."/>
        </authorList>
    </citation>
    <scope>NUCLEOTIDE SEQUENCE [LARGE SCALE GENOMIC DNA]</scope>
</reference>
<keyword evidence="1" id="KW-0812">Transmembrane</keyword>